<protein>
    <submittedName>
        <fullName evidence="1">28843_t:CDS:1</fullName>
    </submittedName>
</protein>
<reference evidence="1" key="1">
    <citation type="submission" date="2021-06" db="EMBL/GenBank/DDBJ databases">
        <authorList>
            <person name="Kallberg Y."/>
            <person name="Tangrot J."/>
            <person name="Rosling A."/>
        </authorList>
    </citation>
    <scope>NUCLEOTIDE SEQUENCE</scope>
    <source>
        <strain evidence="1">MA453B</strain>
    </source>
</reference>
<organism evidence="1 2">
    <name type="scientific">Dentiscutata erythropus</name>
    <dbReference type="NCBI Taxonomy" id="1348616"/>
    <lineage>
        <taxon>Eukaryota</taxon>
        <taxon>Fungi</taxon>
        <taxon>Fungi incertae sedis</taxon>
        <taxon>Mucoromycota</taxon>
        <taxon>Glomeromycotina</taxon>
        <taxon>Glomeromycetes</taxon>
        <taxon>Diversisporales</taxon>
        <taxon>Gigasporaceae</taxon>
        <taxon>Dentiscutata</taxon>
    </lineage>
</organism>
<dbReference type="AlphaFoldDB" id="A0A9N9JYF0"/>
<accession>A0A9N9JYF0</accession>
<comment type="caution">
    <text evidence="1">The sequence shown here is derived from an EMBL/GenBank/DDBJ whole genome shotgun (WGS) entry which is preliminary data.</text>
</comment>
<feature type="non-terminal residue" evidence="1">
    <location>
        <position position="67"/>
    </location>
</feature>
<keyword evidence="2" id="KW-1185">Reference proteome</keyword>
<evidence type="ECO:0000313" key="2">
    <source>
        <dbReference type="Proteomes" id="UP000789405"/>
    </source>
</evidence>
<feature type="non-terminal residue" evidence="1">
    <location>
        <position position="1"/>
    </location>
</feature>
<gene>
    <name evidence="1" type="ORF">DERYTH_LOCUS23204</name>
</gene>
<dbReference type="Proteomes" id="UP000789405">
    <property type="component" value="Unassembled WGS sequence"/>
</dbReference>
<sequence length="67" mass="7642">MSVTSSNSGLQELYKKKETIELNNSTHPKKINETDLVMSVKNNRAKSFGYQDRKLAARIDKETLDLL</sequence>
<name>A0A9N9JYF0_9GLOM</name>
<dbReference type="EMBL" id="CAJVPY010034547">
    <property type="protein sequence ID" value="CAG8800126.1"/>
    <property type="molecule type" value="Genomic_DNA"/>
</dbReference>
<proteinExistence type="predicted"/>
<evidence type="ECO:0000313" key="1">
    <source>
        <dbReference type="EMBL" id="CAG8800126.1"/>
    </source>
</evidence>